<keyword evidence="2" id="KW-1185">Reference proteome</keyword>
<comment type="caution">
    <text evidence="1">The sequence shown here is derived from an EMBL/GenBank/DDBJ whole genome shotgun (WGS) entry which is preliminary data.</text>
</comment>
<accession>A0A4C1TCM9</accession>
<dbReference type="AlphaFoldDB" id="A0A4C1TCM9"/>
<evidence type="ECO:0000313" key="2">
    <source>
        <dbReference type="Proteomes" id="UP000299102"/>
    </source>
</evidence>
<proteinExistence type="predicted"/>
<sequence length="64" mass="7449">MTHIPSWLSSLPITFPYCAFLPSHLLVPIRPQIATDYSNPAPAPLHIIKRVGDQWWPLEEMKYY</sequence>
<dbReference type="EMBL" id="BGZK01004972">
    <property type="protein sequence ID" value="GBP11894.1"/>
    <property type="molecule type" value="Genomic_DNA"/>
</dbReference>
<feature type="non-terminal residue" evidence="1">
    <location>
        <position position="64"/>
    </location>
</feature>
<gene>
    <name evidence="1" type="ORF">EVAR_73640_1</name>
</gene>
<organism evidence="1 2">
    <name type="scientific">Eumeta variegata</name>
    <name type="common">Bagworm moth</name>
    <name type="synonym">Eumeta japonica</name>
    <dbReference type="NCBI Taxonomy" id="151549"/>
    <lineage>
        <taxon>Eukaryota</taxon>
        <taxon>Metazoa</taxon>
        <taxon>Ecdysozoa</taxon>
        <taxon>Arthropoda</taxon>
        <taxon>Hexapoda</taxon>
        <taxon>Insecta</taxon>
        <taxon>Pterygota</taxon>
        <taxon>Neoptera</taxon>
        <taxon>Endopterygota</taxon>
        <taxon>Lepidoptera</taxon>
        <taxon>Glossata</taxon>
        <taxon>Ditrysia</taxon>
        <taxon>Tineoidea</taxon>
        <taxon>Psychidae</taxon>
        <taxon>Oiketicinae</taxon>
        <taxon>Eumeta</taxon>
    </lineage>
</organism>
<protein>
    <submittedName>
        <fullName evidence="1">Uncharacterized protein</fullName>
    </submittedName>
</protein>
<dbReference type="Proteomes" id="UP000299102">
    <property type="component" value="Unassembled WGS sequence"/>
</dbReference>
<reference evidence="1 2" key="1">
    <citation type="journal article" date="2019" name="Commun. Biol.">
        <title>The bagworm genome reveals a unique fibroin gene that provides high tensile strength.</title>
        <authorList>
            <person name="Kono N."/>
            <person name="Nakamura H."/>
            <person name="Ohtoshi R."/>
            <person name="Tomita M."/>
            <person name="Numata K."/>
            <person name="Arakawa K."/>
        </authorList>
    </citation>
    <scope>NUCLEOTIDE SEQUENCE [LARGE SCALE GENOMIC DNA]</scope>
</reference>
<name>A0A4C1TCM9_EUMVA</name>
<evidence type="ECO:0000313" key="1">
    <source>
        <dbReference type="EMBL" id="GBP11894.1"/>
    </source>
</evidence>